<feature type="transmembrane region" description="Helical" evidence="1">
    <location>
        <begin position="40"/>
        <end position="60"/>
    </location>
</feature>
<proteinExistence type="predicted"/>
<evidence type="ECO:0000256" key="1">
    <source>
        <dbReference type="SAM" id="Phobius"/>
    </source>
</evidence>
<keyword evidence="1" id="KW-1133">Transmembrane helix</keyword>
<dbReference type="AlphaFoldDB" id="A0A2P5SXW5"/>
<accession>A0A2P5SXW5</accession>
<sequence>MPKKNMGNNISPIILDYADVSYFLIKSKTILNKLQIIKCLGFYIFLFLSYNINILLITIFRKHSD</sequence>
<protein>
    <submittedName>
        <fullName evidence="2">Uncharacterized protein</fullName>
    </submittedName>
</protein>
<keyword evidence="1" id="KW-0472">Membrane</keyword>
<reference evidence="2 3" key="1">
    <citation type="journal article" date="2018" name="Genome Biol. Evol.">
        <title>Cladogenesis and Genomic Streamlining in Extracellular Endosymbionts of Tropical Stink Bugs.</title>
        <authorList>
            <person name="Otero-Bravo A."/>
            <person name="Goffredi S."/>
            <person name="Sabree Z.L."/>
        </authorList>
    </citation>
    <scope>NUCLEOTIDE SEQUENCE [LARGE SCALE GENOMIC DNA]</scope>
    <source>
        <strain evidence="2 3">SoET</strain>
    </source>
</reference>
<name>A0A2P5SXW5_9GAMM</name>
<keyword evidence="1" id="KW-0812">Transmembrane</keyword>
<dbReference type="EMBL" id="PDKS01000003">
    <property type="protein sequence ID" value="PPI87165.1"/>
    <property type="molecule type" value="Genomic_DNA"/>
</dbReference>
<organism evidence="2 3">
    <name type="scientific">Candidatus Pantoea edessiphila</name>
    <dbReference type="NCBI Taxonomy" id="2044610"/>
    <lineage>
        <taxon>Bacteria</taxon>
        <taxon>Pseudomonadati</taxon>
        <taxon>Pseudomonadota</taxon>
        <taxon>Gammaproteobacteria</taxon>
        <taxon>Enterobacterales</taxon>
        <taxon>Erwiniaceae</taxon>
        <taxon>Pantoea</taxon>
    </lineage>
</organism>
<evidence type="ECO:0000313" key="2">
    <source>
        <dbReference type="EMBL" id="PPI87165.1"/>
    </source>
</evidence>
<gene>
    <name evidence="2" type="ORF">CRV11_02500</name>
</gene>
<dbReference type="Proteomes" id="UP000296034">
    <property type="component" value="Unassembled WGS sequence"/>
</dbReference>
<evidence type="ECO:0000313" key="3">
    <source>
        <dbReference type="Proteomes" id="UP000296034"/>
    </source>
</evidence>
<comment type="caution">
    <text evidence="2">The sequence shown here is derived from an EMBL/GenBank/DDBJ whole genome shotgun (WGS) entry which is preliminary data.</text>
</comment>